<keyword evidence="7 15" id="KW-1133">Transmembrane helix</keyword>
<evidence type="ECO:0000313" key="19">
    <source>
        <dbReference type="Proteomes" id="UP001634394"/>
    </source>
</evidence>
<feature type="signal peptide" evidence="16">
    <location>
        <begin position="1"/>
        <end position="21"/>
    </location>
</feature>
<evidence type="ECO:0000256" key="9">
    <source>
        <dbReference type="ARBA" id="ARBA00023157"/>
    </source>
</evidence>
<keyword evidence="11" id="KW-0325">Glycoprotein</keyword>
<feature type="disulfide bond" evidence="13">
    <location>
        <begin position="147"/>
        <end position="159"/>
    </location>
</feature>
<dbReference type="GO" id="GO:0006897">
    <property type="term" value="P:endocytosis"/>
    <property type="evidence" value="ECO:0007669"/>
    <property type="project" value="UniProtKB-KW"/>
</dbReference>
<keyword evidence="9 13" id="KW-1015">Disulfide bond</keyword>
<feature type="repeat" description="LDL-receptor class B" evidence="14">
    <location>
        <begin position="570"/>
        <end position="618"/>
    </location>
</feature>
<feature type="disulfide bond" evidence="13">
    <location>
        <begin position="107"/>
        <end position="119"/>
    </location>
</feature>
<proteinExistence type="predicted"/>
<evidence type="ECO:0000259" key="17">
    <source>
        <dbReference type="PROSITE" id="PS50026"/>
    </source>
</evidence>
<dbReference type="InterPro" id="IPR000152">
    <property type="entry name" value="EGF-type_Asp/Asn_hydroxyl_site"/>
</dbReference>
<dbReference type="PROSITE" id="PS50026">
    <property type="entry name" value="EGF_3"/>
    <property type="match status" value="2"/>
</dbReference>
<sequence>MQQFILLVFSILVLGSVLVKCDICTQDQFQCSTTLNCIPLSWKCDDDVDCGDNDDSDEKKCPPKTCSSDEIQCNDTKCIPQRWQCDGEFDCDDHSDEDEKRCASKTCKPDEFSCGGQTCIPQLWHCDHTDDCPGGQDEVGCGEATTCSPEEIKCNNGRCINNRWHCDGDNDCGDNSDEENCQIKFCKDDEFGCKNSTKCIAKTWRCDGDFDCPDHSDEMECSASTHVDTCSTTHFSCKVTKECIHKSWKCDGEKDCEDGSDEDNDCVYTCRADHFKCENHHCIHEVMRCDGNEDCIDGSDEKNCSVPQKCSSDDFDCSLGLGTHCISRDRICNGVVDCHNAVDEDADMCKKGNPCEKNPNICLAHGICRNQFNGSYICECHAGFAKANGTEICKDIDECSLDHRVCSQICQNTKGSYKCSCYEGYTLEKHYHCRVDGELPWLIFANRRDIRRLRVDSGIMETLVEETENSIALDYDFKNNYLFYTDSATEQILRVNLTPNGSFVKKEIIINEGIKAPDGLAVDWLYNHIYWTDTGLDQISVADYFGNKQKTLISTGLDDPRAIAVDPVNGYMYWSDWGMKPKIERCGMDGQGRQELVVKKEGLDIIEWPNGLTIDYIDERLYWIDAKLHRIGTSNFDGTDVRTVITNGEDIKMPFSLAVFEDTLYWTDWSTDSIRSVDKFSGTKLKTLSLGLYSVMDIKVYHERKQQSKTPAVNQCTLNLALCSFLCLPSPGSQKKYVCVCKDGETLQPNGSCSTAVITTLPLTTPKPAVTSTPAITTHKLGPSYTDANQHHDVANSTDRAELSVQAERSVGLVATITAGIVVAALVVVIVIGLFVYRRYNARNQKSMNFDNPVYRKTTTSADEQCMISPDEEIQSSHQPLTANISENV</sequence>
<evidence type="ECO:0000256" key="14">
    <source>
        <dbReference type="PROSITE-ProRule" id="PRU00461"/>
    </source>
</evidence>
<dbReference type="Gene3D" id="4.10.400.10">
    <property type="entry name" value="Low-density Lipoprotein Receptor"/>
    <property type="match status" value="8"/>
</dbReference>
<keyword evidence="3" id="KW-0254">Endocytosis</keyword>
<reference evidence="18 19" key="1">
    <citation type="submission" date="2024-11" db="EMBL/GenBank/DDBJ databases">
        <title>Chromosome-level genome assembly of the freshwater bivalve Anodonta woodiana.</title>
        <authorList>
            <person name="Chen X."/>
        </authorList>
    </citation>
    <scope>NUCLEOTIDE SEQUENCE [LARGE SCALE GENOMIC DNA]</scope>
    <source>
        <strain evidence="18">MN2024</strain>
        <tissue evidence="18">Gills</tissue>
    </source>
</reference>
<dbReference type="InterPro" id="IPR051221">
    <property type="entry name" value="LDLR-related"/>
</dbReference>
<feature type="disulfide bond" evidence="13">
    <location>
        <begin position="166"/>
        <end position="181"/>
    </location>
</feature>
<name>A0ABD3W4W2_SINWO</name>
<evidence type="ECO:0000256" key="2">
    <source>
        <dbReference type="ARBA" id="ARBA00022536"/>
    </source>
</evidence>
<comment type="subcellular location">
    <subcellularLocation>
        <location evidence="1">Membrane</location>
        <topology evidence="1">Single-pass membrane protein</topology>
    </subcellularLocation>
</comment>
<feature type="repeat" description="LDL-receptor class B" evidence="14">
    <location>
        <begin position="527"/>
        <end position="569"/>
    </location>
</feature>
<evidence type="ECO:0000313" key="18">
    <source>
        <dbReference type="EMBL" id="KAL3867640.1"/>
    </source>
</evidence>
<evidence type="ECO:0000256" key="12">
    <source>
        <dbReference type="PROSITE-ProRule" id="PRU00076"/>
    </source>
</evidence>
<dbReference type="EMBL" id="JBJQND010000008">
    <property type="protein sequence ID" value="KAL3867640.1"/>
    <property type="molecule type" value="Genomic_DNA"/>
</dbReference>
<dbReference type="PROSITE" id="PS00010">
    <property type="entry name" value="ASX_HYDROXYL"/>
    <property type="match status" value="1"/>
</dbReference>
<keyword evidence="2 12" id="KW-0245">EGF-like domain</keyword>
<evidence type="ECO:0000256" key="5">
    <source>
        <dbReference type="ARBA" id="ARBA00022729"/>
    </source>
</evidence>
<dbReference type="PROSITE" id="PS01209">
    <property type="entry name" value="LDLRA_1"/>
    <property type="match status" value="4"/>
</dbReference>
<keyword evidence="5 16" id="KW-0732">Signal</keyword>
<protein>
    <recommendedName>
        <fullName evidence="17">EGF-like domain-containing protein</fullName>
    </recommendedName>
</protein>
<evidence type="ECO:0000256" key="15">
    <source>
        <dbReference type="SAM" id="Phobius"/>
    </source>
</evidence>
<keyword evidence="6" id="KW-0677">Repeat</keyword>
<dbReference type="GO" id="GO:0016020">
    <property type="term" value="C:membrane"/>
    <property type="evidence" value="ECO:0007669"/>
    <property type="project" value="UniProtKB-SubCell"/>
</dbReference>
<accession>A0ABD3W4W2</accession>
<dbReference type="PRINTS" id="PR00261">
    <property type="entry name" value="LDLRECEPTOR"/>
</dbReference>
<dbReference type="FunFam" id="2.120.10.30:FF:000241">
    <property type="entry name" value="Low-density lipoprotein receptor-related protein 6"/>
    <property type="match status" value="1"/>
</dbReference>
<evidence type="ECO:0000256" key="3">
    <source>
        <dbReference type="ARBA" id="ARBA00022583"/>
    </source>
</evidence>
<dbReference type="PANTHER" id="PTHR22722:SF14">
    <property type="entry name" value="MEGALIN, ISOFORM A"/>
    <property type="match status" value="1"/>
</dbReference>
<feature type="disulfide bond" evidence="13">
    <location>
        <begin position="66"/>
        <end position="78"/>
    </location>
</feature>
<feature type="disulfide bond" evidence="13">
    <location>
        <begin position="73"/>
        <end position="91"/>
    </location>
</feature>
<dbReference type="InterPro" id="IPR011042">
    <property type="entry name" value="6-blade_b-propeller_TolB-like"/>
</dbReference>
<dbReference type="SMART" id="SM00181">
    <property type="entry name" value="EGF"/>
    <property type="match status" value="3"/>
</dbReference>
<feature type="disulfide bond" evidence="13">
    <location>
        <begin position="114"/>
        <end position="132"/>
    </location>
</feature>
<feature type="disulfide bond" evidence="13">
    <location>
        <begin position="154"/>
        <end position="172"/>
    </location>
</feature>
<evidence type="ECO:0000256" key="6">
    <source>
        <dbReference type="ARBA" id="ARBA00022737"/>
    </source>
</evidence>
<dbReference type="Gene3D" id="2.10.25.10">
    <property type="entry name" value="Laminin"/>
    <property type="match status" value="2"/>
</dbReference>
<feature type="disulfide bond" evidence="13">
    <location>
        <begin position="206"/>
        <end position="221"/>
    </location>
</feature>
<feature type="disulfide bond" evidence="13">
    <location>
        <begin position="126"/>
        <end position="141"/>
    </location>
</feature>
<feature type="disulfide bond" evidence="13">
    <location>
        <begin position="277"/>
        <end position="295"/>
    </location>
</feature>
<feature type="transmembrane region" description="Helical" evidence="15">
    <location>
        <begin position="813"/>
        <end position="837"/>
    </location>
</feature>
<dbReference type="SMART" id="SM00179">
    <property type="entry name" value="EGF_CA"/>
    <property type="match status" value="3"/>
</dbReference>
<dbReference type="PROSITE" id="PS50068">
    <property type="entry name" value="LDLRA_2"/>
    <property type="match status" value="8"/>
</dbReference>
<comment type="caution">
    <text evidence="12">Lacks conserved residue(s) required for the propagation of feature annotation.</text>
</comment>
<gene>
    <name evidence="18" type="ORF">ACJMK2_040515</name>
</gene>
<dbReference type="InterPro" id="IPR023415">
    <property type="entry name" value="LDLR_class-A_CS"/>
</dbReference>
<evidence type="ECO:0000256" key="8">
    <source>
        <dbReference type="ARBA" id="ARBA00023136"/>
    </source>
</evidence>
<dbReference type="InterPro" id="IPR049883">
    <property type="entry name" value="NOTCH1_EGF-like"/>
</dbReference>
<keyword evidence="8 15" id="KW-0472">Membrane</keyword>
<evidence type="ECO:0000256" key="7">
    <source>
        <dbReference type="ARBA" id="ARBA00022989"/>
    </source>
</evidence>
<dbReference type="Pfam" id="PF07645">
    <property type="entry name" value="EGF_CA"/>
    <property type="match status" value="1"/>
</dbReference>
<dbReference type="InterPro" id="IPR036055">
    <property type="entry name" value="LDL_receptor-like_sf"/>
</dbReference>
<evidence type="ECO:0000256" key="13">
    <source>
        <dbReference type="PROSITE-ProRule" id="PRU00124"/>
    </source>
</evidence>
<keyword evidence="10" id="KW-0675">Receptor</keyword>
<dbReference type="SUPFAM" id="SSF57184">
    <property type="entry name" value="Growth factor receptor domain"/>
    <property type="match status" value="1"/>
</dbReference>
<dbReference type="InterPro" id="IPR000742">
    <property type="entry name" value="EGF"/>
</dbReference>
<dbReference type="PANTHER" id="PTHR22722">
    <property type="entry name" value="LOW-DENSITY LIPOPROTEIN RECEPTOR-RELATED PROTEIN 2-RELATED"/>
    <property type="match status" value="1"/>
</dbReference>
<dbReference type="AlphaFoldDB" id="A0ABD3W4W2"/>
<evidence type="ECO:0000256" key="10">
    <source>
        <dbReference type="ARBA" id="ARBA00023170"/>
    </source>
</evidence>
<dbReference type="Proteomes" id="UP001634394">
    <property type="component" value="Unassembled WGS sequence"/>
</dbReference>
<evidence type="ECO:0000256" key="11">
    <source>
        <dbReference type="ARBA" id="ARBA00023180"/>
    </source>
</evidence>
<dbReference type="CDD" id="cd00112">
    <property type="entry name" value="LDLa"/>
    <property type="match status" value="6"/>
</dbReference>
<feature type="domain" description="EGF-like" evidence="17">
    <location>
        <begin position="395"/>
        <end position="434"/>
    </location>
</feature>
<dbReference type="SMART" id="SM00135">
    <property type="entry name" value="LY"/>
    <property type="match status" value="5"/>
</dbReference>
<feature type="chain" id="PRO_5044765036" description="EGF-like domain-containing protein" evidence="16">
    <location>
        <begin position="22"/>
        <end position="889"/>
    </location>
</feature>
<feature type="disulfide bond" evidence="13">
    <location>
        <begin position="289"/>
        <end position="304"/>
    </location>
</feature>
<dbReference type="InterPro" id="IPR000033">
    <property type="entry name" value="LDLR_classB_rpt"/>
</dbReference>
<keyword evidence="4 15" id="KW-0812">Transmembrane</keyword>
<dbReference type="Gene3D" id="2.120.10.30">
    <property type="entry name" value="TolB, C-terminal domain"/>
    <property type="match status" value="1"/>
</dbReference>
<dbReference type="SUPFAM" id="SSF57424">
    <property type="entry name" value="LDL receptor-like module"/>
    <property type="match status" value="7"/>
</dbReference>
<dbReference type="InterPro" id="IPR002172">
    <property type="entry name" value="LDrepeatLR_classA_rpt"/>
</dbReference>
<comment type="caution">
    <text evidence="18">The sequence shown here is derived from an EMBL/GenBank/DDBJ whole genome shotgun (WGS) entry which is preliminary data.</text>
</comment>
<dbReference type="InterPro" id="IPR009030">
    <property type="entry name" value="Growth_fac_rcpt_cys_sf"/>
</dbReference>
<dbReference type="FunFam" id="2.10.25.10:FF:000005">
    <property type="entry name" value="Fibrillin 2"/>
    <property type="match status" value="1"/>
</dbReference>
<feature type="disulfide bond" evidence="13">
    <location>
        <begin position="270"/>
        <end position="282"/>
    </location>
</feature>
<dbReference type="SMART" id="SM00192">
    <property type="entry name" value="LDLa"/>
    <property type="match status" value="8"/>
</dbReference>
<dbReference type="SUPFAM" id="SSF63825">
    <property type="entry name" value="YWTD domain"/>
    <property type="match status" value="1"/>
</dbReference>
<organism evidence="18 19">
    <name type="scientific">Sinanodonta woodiana</name>
    <name type="common">Chinese pond mussel</name>
    <name type="synonym">Anodonta woodiana</name>
    <dbReference type="NCBI Taxonomy" id="1069815"/>
    <lineage>
        <taxon>Eukaryota</taxon>
        <taxon>Metazoa</taxon>
        <taxon>Spiralia</taxon>
        <taxon>Lophotrochozoa</taxon>
        <taxon>Mollusca</taxon>
        <taxon>Bivalvia</taxon>
        <taxon>Autobranchia</taxon>
        <taxon>Heteroconchia</taxon>
        <taxon>Palaeoheterodonta</taxon>
        <taxon>Unionida</taxon>
        <taxon>Unionoidea</taxon>
        <taxon>Unionidae</taxon>
        <taxon>Unioninae</taxon>
        <taxon>Sinanodonta</taxon>
    </lineage>
</organism>
<dbReference type="PROSITE" id="PS01187">
    <property type="entry name" value="EGF_CA"/>
    <property type="match status" value="1"/>
</dbReference>
<dbReference type="PROSITE" id="PS01186">
    <property type="entry name" value="EGF_2"/>
    <property type="match status" value="1"/>
</dbReference>
<evidence type="ECO:0000256" key="4">
    <source>
        <dbReference type="ARBA" id="ARBA00022692"/>
    </source>
</evidence>
<evidence type="ECO:0000256" key="1">
    <source>
        <dbReference type="ARBA" id="ARBA00004167"/>
    </source>
</evidence>
<feature type="domain" description="EGF-like" evidence="17">
    <location>
        <begin position="351"/>
        <end position="390"/>
    </location>
</feature>
<dbReference type="PROSITE" id="PS51120">
    <property type="entry name" value="LDLRB"/>
    <property type="match status" value="3"/>
</dbReference>
<dbReference type="InterPro" id="IPR001881">
    <property type="entry name" value="EGF-like_Ca-bd_dom"/>
</dbReference>
<feature type="repeat" description="LDL-receptor class B" evidence="14">
    <location>
        <begin position="619"/>
        <end position="663"/>
    </location>
</feature>
<dbReference type="FunFam" id="4.10.400.10:FF:000005">
    <property type="entry name" value="low-density lipoprotein receptor-related protein 1B"/>
    <property type="match status" value="1"/>
</dbReference>
<evidence type="ECO:0000256" key="16">
    <source>
        <dbReference type="SAM" id="SignalP"/>
    </source>
</evidence>
<dbReference type="InterPro" id="IPR018097">
    <property type="entry name" value="EGF_Ca-bd_CS"/>
</dbReference>
<keyword evidence="19" id="KW-1185">Reference proteome</keyword>
<dbReference type="Pfam" id="PF00058">
    <property type="entry name" value="Ldl_recept_b"/>
    <property type="match status" value="3"/>
</dbReference>
<dbReference type="Pfam" id="PF00057">
    <property type="entry name" value="Ldl_recept_a"/>
    <property type="match status" value="7"/>
</dbReference>